<reference evidence="1 2" key="1">
    <citation type="submission" date="2020-04" db="EMBL/GenBank/DDBJ databases">
        <title>Perkinsus olseni comparative genomics.</title>
        <authorList>
            <person name="Bogema D.R."/>
        </authorList>
    </citation>
    <scope>NUCLEOTIDE SEQUENCE [LARGE SCALE GENOMIC DNA]</scope>
    <source>
        <strain evidence="1 2">ATCC PRA-207</strain>
    </source>
</reference>
<proteinExistence type="predicted"/>
<accession>A0A7J6PVU3</accession>
<dbReference type="Proteomes" id="UP000553632">
    <property type="component" value="Unassembled WGS sequence"/>
</dbReference>
<gene>
    <name evidence="1" type="ORF">FOZ63_014960</name>
</gene>
<protein>
    <submittedName>
        <fullName evidence="1">Uncharacterized protein</fullName>
    </submittedName>
</protein>
<feature type="non-terminal residue" evidence="1">
    <location>
        <position position="1"/>
    </location>
</feature>
<dbReference type="AlphaFoldDB" id="A0A7J6PVU3"/>
<sequence length="309" mass="34775">HLVPWSPYVTYTPLAATTDGLLGRDIVAFDATCTLVVPTSTGNHPASSLLCHSDDTSAVPAQSLNTSLTTTPHQPKRARTTFIDESTLRQVLAAEPSFHPLPSGWSITSVVFQNRWLRLALVTTATAESFFYVDISQQVHAHAQTLHPRPCRKFHYKWLQCPPEGRLDCEAKLQAFLDSGQMHRIDSSAVTRFTTDFYGVRGRKRWRPVLPLINTNTFLRALMRCDPIPNKQLKLKTCLSRLRLATTVTLHDVSDAFMKFRVSSALGSFFQFYWRNGYYQFSRMIYGSSIAPSCLEGGMGHVEQHLLPT</sequence>
<keyword evidence="2" id="KW-1185">Reference proteome</keyword>
<feature type="non-terminal residue" evidence="1">
    <location>
        <position position="309"/>
    </location>
</feature>
<evidence type="ECO:0000313" key="2">
    <source>
        <dbReference type="Proteomes" id="UP000553632"/>
    </source>
</evidence>
<dbReference type="EMBL" id="JABANO010037454">
    <property type="protein sequence ID" value="KAF4700152.1"/>
    <property type="molecule type" value="Genomic_DNA"/>
</dbReference>
<evidence type="ECO:0000313" key="1">
    <source>
        <dbReference type="EMBL" id="KAF4700152.1"/>
    </source>
</evidence>
<name>A0A7J6PVU3_PEROL</name>
<organism evidence="1 2">
    <name type="scientific">Perkinsus olseni</name>
    <name type="common">Perkinsus atlanticus</name>
    <dbReference type="NCBI Taxonomy" id="32597"/>
    <lineage>
        <taxon>Eukaryota</taxon>
        <taxon>Sar</taxon>
        <taxon>Alveolata</taxon>
        <taxon>Perkinsozoa</taxon>
        <taxon>Perkinsea</taxon>
        <taxon>Perkinsida</taxon>
        <taxon>Perkinsidae</taxon>
        <taxon>Perkinsus</taxon>
    </lineage>
</organism>
<comment type="caution">
    <text evidence="1">The sequence shown here is derived from an EMBL/GenBank/DDBJ whole genome shotgun (WGS) entry which is preliminary data.</text>
</comment>
<dbReference type="SUPFAM" id="SSF56672">
    <property type="entry name" value="DNA/RNA polymerases"/>
    <property type="match status" value="1"/>
</dbReference>
<dbReference type="InterPro" id="IPR043502">
    <property type="entry name" value="DNA/RNA_pol_sf"/>
</dbReference>